<dbReference type="AlphaFoldDB" id="A0A448ZH41"/>
<organism evidence="2 3">
    <name type="scientific">Pseudo-nitzschia multistriata</name>
    <dbReference type="NCBI Taxonomy" id="183589"/>
    <lineage>
        <taxon>Eukaryota</taxon>
        <taxon>Sar</taxon>
        <taxon>Stramenopiles</taxon>
        <taxon>Ochrophyta</taxon>
        <taxon>Bacillariophyta</taxon>
        <taxon>Bacillariophyceae</taxon>
        <taxon>Bacillariophycidae</taxon>
        <taxon>Bacillariales</taxon>
        <taxon>Bacillariaceae</taxon>
        <taxon>Pseudo-nitzschia</taxon>
    </lineage>
</organism>
<proteinExistence type="predicted"/>
<accession>A0A448ZH41</accession>
<evidence type="ECO:0000256" key="1">
    <source>
        <dbReference type="SAM" id="MobiDB-lite"/>
    </source>
</evidence>
<feature type="region of interest" description="Disordered" evidence="1">
    <location>
        <begin position="25"/>
        <end position="58"/>
    </location>
</feature>
<feature type="compositionally biased region" description="Basic and acidic residues" evidence="1">
    <location>
        <begin position="36"/>
        <end position="57"/>
    </location>
</feature>
<dbReference type="OrthoDB" id="49170at2759"/>
<dbReference type="Proteomes" id="UP000291116">
    <property type="component" value="Unassembled WGS sequence"/>
</dbReference>
<dbReference type="EMBL" id="CAACVS010000346">
    <property type="protein sequence ID" value="VEU41345.1"/>
    <property type="molecule type" value="Genomic_DNA"/>
</dbReference>
<protein>
    <submittedName>
        <fullName evidence="2">Uncharacterized protein</fullName>
    </submittedName>
</protein>
<gene>
    <name evidence="2" type="ORF">PSNMU_V1.4_AUG-EV-PASAV3_0082670</name>
</gene>
<evidence type="ECO:0000313" key="2">
    <source>
        <dbReference type="EMBL" id="VEU41345.1"/>
    </source>
</evidence>
<sequence>MISPHPMRSASRWMIPNTFRRCTTSARSLSSLPSSRDADGSGPSKDRDTNVTEDHTPHPSSVLFPWRYESSPVARLIPGTPEHSKVGLLLTSQSQNVYGSSSLNAIVTAYMFLNVPWYELFWISHFKDELSSNMSWSFTQGVASLLSNLPSYGGGNPIPANRIISEEADGTCRIDFRETIEISSVGNSAYRISVLDEDENVDGMENNGSSCSDPIDRNAVQLRQMFHEKVLELYQSSMDKTAAMPENDSSGTLVKNTQRLEVRLKMNPYDTKFIGLYAIPYLSRRNAKSDASLFNLYRKMLNTTSSGRATYLSQLRQEHLETNGYMESTIIAQCLVWCEELFYVKDLATGQILQGKEVDEDSSLSGATETQKTPHLVRMERTVITKRDPSTGNFDNERENWIITDIDDLVDGNLLV</sequence>
<evidence type="ECO:0000313" key="3">
    <source>
        <dbReference type="Proteomes" id="UP000291116"/>
    </source>
</evidence>
<name>A0A448ZH41_9STRA</name>
<keyword evidence="3" id="KW-1185">Reference proteome</keyword>
<reference evidence="2 3" key="1">
    <citation type="submission" date="2019-01" db="EMBL/GenBank/DDBJ databases">
        <authorList>
            <person name="Ferrante I. M."/>
        </authorList>
    </citation>
    <scope>NUCLEOTIDE SEQUENCE [LARGE SCALE GENOMIC DNA]</scope>
    <source>
        <strain evidence="2 3">B856</strain>
    </source>
</reference>
<feature type="compositionally biased region" description="Low complexity" evidence="1">
    <location>
        <begin position="25"/>
        <end position="35"/>
    </location>
</feature>